<proteinExistence type="inferred from homology"/>
<dbReference type="PANTHER" id="PTHR30344">
    <property type="entry name" value="6-PHOSPHOGLUCONOLACTONASE-RELATED"/>
    <property type="match status" value="1"/>
</dbReference>
<evidence type="ECO:0008006" key="4">
    <source>
        <dbReference type="Google" id="ProtNLM"/>
    </source>
</evidence>
<dbReference type="Gene3D" id="2.130.10.10">
    <property type="entry name" value="YVTN repeat-like/Quinoprotein amine dehydrogenase"/>
    <property type="match status" value="1"/>
</dbReference>
<dbReference type="InterPro" id="IPR015943">
    <property type="entry name" value="WD40/YVTN_repeat-like_dom_sf"/>
</dbReference>
<accession>A0A7S0MPP9</accession>
<dbReference type="PANTHER" id="PTHR30344:SF1">
    <property type="entry name" value="6-PHOSPHOGLUCONOLACTONASE"/>
    <property type="match status" value="1"/>
</dbReference>
<feature type="region of interest" description="Disordered" evidence="2">
    <location>
        <begin position="1"/>
        <end position="23"/>
    </location>
</feature>
<dbReference type="AlphaFoldDB" id="A0A7S0MPP9"/>
<name>A0A7S0MPP9_9CHLO</name>
<evidence type="ECO:0000256" key="1">
    <source>
        <dbReference type="ARBA" id="ARBA00005564"/>
    </source>
</evidence>
<dbReference type="EMBL" id="HBFA01000587">
    <property type="protein sequence ID" value="CAD8647761.1"/>
    <property type="molecule type" value="Transcribed_RNA"/>
</dbReference>
<comment type="similarity">
    <text evidence="1">Belongs to the cycloisomerase 2 family.</text>
</comment>
<sequence>MGAGGDGGLESERAERDGTLRGERVDFSSNGSLFFVSSYTDTSVLAHTPKGTLGEGIYSLFLDANSGRLTRLATTALGPNPAFILKHPSLDNMFYATTECIASEGDLLTLELQRSGEFKVLGRQSAKGKSTCYVNLRPTLDWMILVNYWDAKLSTLPVTDSGVVGESKEVFMQPQAEYVERERPTREEHWKYRQRWPHSHCCVTEPYRGEYLFVSDLGLDQVFIYELDVCDGKLLPKAEVNLPKGRGPRHLVFHKEVRCAYVVNELMSTVTVLKYNEKRFASYVTEDSQDPEAILSEAQVLSTLPPDYENEGSVSPCGVWKASSHSSEIRLHPNGRFLYIGNRGHDSIAVYAVDPADGTLTCREVHPSGGKCPRNFNFDHNGRFLVVGNQDSNSLNVFEVEGDGTLTETDRISLPSPNFVCSVPASAMRASVGYNE</sequence>
<gene>
    <name evidence="3" type="ORF">POBO1169_LOCUS256</name>
</gene>
<dbReference type="GO" id="GO:0017057">
    <property type="term" value="F:6-phosphogluconolactonase activity"/>
    <property type="evidence" value="ECO:0007669"/>
    <property type="project" value="TreeGrafter"/>
</dbReference>
<dbReference type="InterPro" id="IPR050282">
    <property type="entry name" value="Cycloisomerase_2"/>
</dbReference>
<evidence type="ECO:0000256" key="2">
    <source>
        <dbReference type="SAM" id="MobiDB-lite"/>
    </source>
</evidence>
<dbReference type="SUPFAM" id="SSF51004">
    <property type="entry name" value="C-terminal (heme d1) domain of cytochrome cd1-nitrite reductase"/>
    <property type="match status" value="1"/>
</dbReference>
<feature type="compositionally biased region" description="Basic and acidic residues" evidence="2">
    <location>
        <begin position="10"/>
        <end position="23"/>
    </location>
</feature>
<dbReference type="InterPro" id="IPR019405">
    <property type="entry name" value="Lactonase_7-beta_prop"/>
</dbReference>
<organism evidence="3">
    <name type="scientific">Pyramimonas obovata</name>
    <dbReference type="NCBI Taxonomy" id="1411642"/>
    <lineage>
        <taxon>Eukaryota</taxon>
        <taxon>Viridiplantae</taxon>
        <taxon>Chlorophyta</taxon>
        <taxon>Pyramimonadophyceae</taxon>
        <taxon>Pyramimonadales</taxon>
        <taxon>Pyramimonadaceae</taxon>
        <taxon>Pyramimonas</taxon>
        <taxon>Pyramimonas incertae sedis</taxon>
    </lineage>
</organism>
<protein>
    <recommendedName>
        <fullName evidence="4">6-phosphogluconolactonase</fullName>
    </recommendedName>
</protein>
<reference evidence="3" key="1">
    <citation type="submission" date="2021-01" db="EMBL/GenBank/DDBJ databases">
        <authorList>
            <person name="Corre E."/>
            <person name="Pelletier E."/>
            <person name="Niang G."/>
            <person name="Scheremetjew M."/>
            <person name="Finn R."/>
            <person name="Kale V."/>
            <person name="Holt S."/>
            <person name="Cochrane G."/>
            <person name="Meng A."/>
            <person name="Brown T."/>
            <person name="Cohen L."/>
        </authorList>
    </citation>
    <scope>NUCLEOTIDE SEQUENCE</scope>
    <source>
        <strain evidence="3">CCMP722</strain>
    </source>
</reference>
<dbReference type="Pfam" id="PF10282">
    <property type="entry name" value="Lactonase"/>
    <property type="match status" value="1"/>
</dbReference>
<evidence type="ECO:0000313" key="3">
    <source>
        <dbReference type="EMBL" id="CAD8647761.1"/>
    </source>
</evidence>
<dbReference type="InterPro" id="IPR011048">
    <property type="entry name" value="Haem_d1_sf"/>
</dbReference>